<dbReference type="OrthoDB" id="9770610at2"/>
<comment type="pathway">
    <text evidence="1 9">Cofactor biosynthesis; NAD(+) biosynthesis; nicotinate D-ribonucleotide from nicotinate: step 1/1.</text>
</comment>
<comment type="caution">
    <text evidence="12">The sequence shown here is derived from an EMBL/GenBank/DDBJ whole genome shotgun (WGS) entry which is preliminary data.</text>
</comment>
<protein>
    <recommendedName>
        <fullName evidence="3 9">Nicotinate phosphoribosyltransferase</fullName>
        <ecNumber evidence="3 9">6.3.4.21</ecNumber>
    </recommendedName>
</protein>
<dbReference type="NCBIfam" id="NF006695">
    <property type="entry name" value="PRK09243.1-2"/>
    <property type="match status" value="1"/>
</dbReference>
<dbReference type="Pfam" id="PF17956">
    <property type="entry name" value="NAPRTase_C"/>
    <property type="match status" value="1"/>
</dbReference>
<feature type="domain" description="Nicotinate phosphoribosyltransferase C-terminal" evidence="11">
    <location>
        <begin position="362"/>
        <end position="471"/>
    </location>
</feature>
<dbReference type="NCBIfam" id="TIGR01513">
    <property type="entry name" value="NAPRTase_put"/>
    <property type="match status" value="1"/>
</dbReference>
<dbReference type="EMBL" id="NHOC01000005">
    <property type="protein sequence ID" value="OUM20417.1"/>
    <property type="molecule type" value="Genomic_DNA"/>
</dbReference>
<dbReference type="InterPro" id="IPR036068">
    <property type="entry name" value="Nicotinate_pribotase-like_C"/>
</dbReference>
<dbReference type="PANTHER" id="PTHR11098:SF1">
    <property type="entry name" value="NICOTINATE PHOSPHORIBOSYLTRANSFERASE"/>
    <property type="match status" value="1"/>
</dbReference>
<keyword evidence="4" id="KW-0597">Phosphoprotein</keyword>
<dbReference type="RefSeq" id="WP_087018808.1">
    <property type="nucleotide sequence ID" value="NZ_CP178353.1"/>
</dbReference>
<comment type="similarity">
    <text evidence="2 9">Belongs to the NAPRTase family.</text>
</comment>
<accession>A0A252F3Q2</accession>
<dbReference type="SUPFAM" id="SSF51690">
    <property type="entry name" value="Nicotinate/Quinolinate PRTase C-terminal domain-like"/>
    <property type="match status" value="1"/>
</dbReference>
<evidence type="ECO:0000256" key="6">
    <source>
        <dbReference type="ARBA" id="ARBA00022642"/>
    </source>
</evidence>
<dbReference type="InterPro" id="IPR041619">
    <property type="entry name" value="NAPRTase_C"/>
</dbReference>
<dbReference type="FunFam" id="3.20.20.70:FF:000076">
    <property type="entry name" value="Nicotinate phosphoribosyltransferase"/>
    <property type="match status" value="1"/>
</dbReference>
<comment type="PTM">
    <text evidence="9">Transiently phosphorylated on a His residue during the reaction cycle. Phosphorylation strongly increases the affinity for substrates and increases the rate of nicotinate D-ribonucleotide production. Dephosphorylation regenerates the low-affinity form of the enzyme, leading to product release.</text>
</comment>
<evidence type="ECO:0000256" key="4">
    <source>
        <dbReference type="ARBA" id="ARBA00022553"/>
    </source>
</evidence>
<evidence type="ECO:0000256" key="3">
    <source>
        <dbReference type="ARBA" id="ARBA00013236"/>
    </source>
</evidence>
<evidence type="ECO:0000256" key="9">
    <source>
        <dbReference type="RuleBase" id="RU365100"/>
    </source>
</evidence>
<dbReference type="InterPro" id="IPR006405">
    <property type="entry name" value="Nic_PRibTrfase_pncB"/>
</dbReference>
<evidence type="ECO:0000256" key="1">
    <source>
        <dbReference type="ARBA" id="ARBA00004952"/>
    </source>
</evidence>
<dbReference type="EC" id="6.3.4.21" evidence="3 9"/>
<dbReference type="CDD" id="cd01570">
    <property type="entry name" value="NAPRTase_A"/>
    <property type="match status" value="1"/>
</dbReference>
<dbReference type="GO" id="GO:0004516">
    <property type="term" value="F:nicotinate phosphoribosyltransferase activity"/>
    <property type="evidence" value="ECO:0007669"/>
    <property type="project" value="UniProtKB-UniRule"/>
</dbReference>
<dbReference type="AlphaFoldDB" id="A0A252F3Q2"/>
<dbReference type="GO" id="GO:0047280">
    <property type="term" value="F:nicotinamide phosphoribosyltransferase activity"/>
    <property type="evidence" value="ECO:0007669"/>
    <property type="project" value="UniProtKB-ARBA"/>
</dbReference>
<evidence type="ECO:0000313" key="12">
    <source>
        <dbReference type="EMBL" id="OUM20417.1"/>
    </source>
</evidence>
<keyword evidence="13" id="KW-1185">Reference proteome</keyword>
<feature type="domain" description="Nicotinate phosphoribosyltransferase N-terminal" evidence="10">
    <location>
        <begin position="8"/>
        <end position="132"/>
    </location>
</feature>
<dbReference type="InterPro" id="IPR040727">
    <property type="entry name" value="NAPRTase_N"/>
</dbReference>
<keyword evidence="6 9" id="KW-0662">Pyridine nucleotide biosynthesis</keyword>
<reference evidence="12 13" key="1">
    <citation type="submission" date="2017-05" db="EMBL/GenBank/DDBJ databases">
        <title>Butyricicoccus porcorum sp. nov. a butyrate-producing bacterium from the swine intestinal tract.</title>
        <authorList>
            <person name="Trachsel J."/>
            <person name="Humphrey S."/>
            <person name="Allen H.K."/>
        </authorList>
    </citation>
    <scope>NUCLEOTIDE SEQUENCE [LARGE SCALE GENOMIC DNA]</scope>
    <source>
        <strain evidence="12">BB10</strain>
    </source>
</reference>
<dbReference type="InterPro" id="IPR013785">
    <property type="entry name" value="Aldolase_TIM"/>
</dbReference>
<evidence type="ECO:0000256" key="7">
    <source>
        <dbReference type="ARBA" id="ARBA00022679"/>
    </source>
</evidence>
<dbReference type="SUPFAM" id="SSF54675">
    <property type="entry name" value="Nicotinate/Quinolinate PRTase N-terminal domain-like"/>
    <property type="match status" value="1"/>
</dbReference>
<proteinExistence type="inferred from homology"/>
<dbReference type="Gene3D" id="3.20.20.70">
    <property type="entry name" value="Aldolase class I"/>
    <property type="match status" value="1"/>
</dbReference>
<name>A0A252F3Q2_9FIRM</name>
<evidence type="ECO:0000259" key="10">
    <source>
        <dbReference type="Pfam" id="PF17767"/>
    </source>
</evidence>
<comment type="catalytic activity">
    <reaction evidence="8 9">
        <text>5-phospho-alpha-D-ribose 1-diphosphate + nicotinate + ATP + H2O = nicotinate beta-D-ribonucleotide + ADP + phosphate + diphosphate</text>
        <dbReference type="Rhea" id="RHEA:36163"/>
        <dbReference type="ChEBI" id="CHEBI:15377"/>
        <dbReference type="ChEBI" id="CHEBI:30616"/>
        <dbReference type="ChEBI" id="CHEBI:32544"/>
        <dbReference type="ChEBI" id="CHEBI:33019"/>
        <dbReference type="ChEBI" id="CHEBI:43474"/>
        <dbReference type="ChEBI" id="CHEBI:57502"/>
        <dbReference type="ChEBI" id="CHEBI:58017"/>
        <dbReference type="ChEBI" id="CHEBI:456216"/>
        <dbReference type="EC" id="6.3.4.21"/>
    </reaction>
</comment>
<sequence>MQRENLSMLCDFYELTMSNGYFLNGFYKRNTYFDVFFRTVPDGGGFAIAAGLEQIVHYIEQLHFEEEDIEYLRSKKLFDEKFLTYLREFKFTGDIYAVPEGTPVFPNEPILTVRAPAIEAQLIETFVLLAINHQSLIATKAKRIVRAAQGRVVLEFGSRRAQGADGAVIGARAAYIGGCAGTACTLTDELYGVPAGGTMAHSWVQMFDSEYEAFKTYCELYPDNTTLLVDTYNTLKSGVPNAIRAFKEILLPKGITNFAIRLDSGDIAYLSRQARNMLDEAGLSCCKITASNALDEHLIRDLLMQGACIDTFGVGERLITARSAPVFGGVYKLVAIEAPDGTIVPKIKVSENTSKITNPHFKKLYRFFDNESGKALADELCIYDEVIDPDTPHTIFDPNATWKTKTLTNFTAKELQVPIFKNGKRVYELPSIHDIQAYCTEQVGLLWDEVQRFENPHTYYVDLSRRLWDIKRLLLQDCKS</sequence>
<dbReference type="NCBIfam" id="NF009131">
    <property type="entry name" value="PRK12484.1"/>
    <property type="match status" value="1"/>
</dbReference>
<dbReference type="GO" id="GO:0034355">
    <property type="term" value="P:NAD+ biosynthetic process via the salvage pathway"/>
    <property type="evidence" value="ECO:0007669"/>
    <property type="project" value="TreeGrafter"/>
</dbReference>
<keyword evidence="7 9" id="KW-0808">Transferase</keyword>
<gene>
    <name evidence="12" type="ORF">CBW42_06160</name>
</gene>
<dbReference type="PIRSF" id="PIRSF000484">
    <property type="entry name" value="NAPRT"/>
    <property type="match status" value="1"/>
</dbReference>
<evidence type="ECO:0000313" key="13">
    <source>
        <dbReference type="Proteomes" id="UP000194903"/>
    </source>
</evidence>
<keyword evidence="5 9" id="KW-0436">Ligase</keyword>
<comment type="function">
    <text evidence="9">Catalyzes the first step in the biosynthesis of NAD from nicotinic acid, the ATP-dependent synthesis of beta-nicotinate D-ribonucleotide from nicotinate and 5-phospho-D-ribose 1-phosphate.</text>
</comment>
<dbReference type="InterPro" id="IPR007229">
    <property type="entry name" value="Nic_PRibTrfase-Fam"/>
</dbReference>
<dbReference type="Gene3D" id="3.20.140.10">
    <property type="entry name" value="nicotinate phosphoribosyltransferase"/>
    <property type="match status" value="1"/>
</dbReference>
<dbReference type="UniPathway" id="UPA00253">
    <property type="reaction ID" value="UER00457"/>
</dbReference>
<organism evidence="12 13">
    <name type="scientific">Butyricicoccus porcorum</name>
    <dbReference type="NCBI Taxonomy" id="1945634"/>
    <lineage>
        <taxon>Bacteria</taxon>
        <taxon>Bacillati</taxon>
        <taxon>Bacillota</taxon>
        <taxon>Clostridia</taxon>
        <taxon>Eubacteriales</taxon>
        <taxon>Butyricicoccaceae</taxon>
        <taxon>Butyricicoccus</taxon>
    </lineage>
</organism>
<dbReference type="PANTHER" id="PTHR11098">
    <property type="entry name" value="NICOTINATE PHOSPHORIBOSYLTRANSFERASE"/>
    <property type="match status" value="1"/>
</dbReference>
<dbReference type="Proteomes" id="UP000194903">
    <property type="component" value="Unassembled WGS sequence"/>
</dbReference>
<keyword evidence="12" id="KW-0328">Glycosyltransferase</keyword>
<evidence type="ECO:0000256" key="2">
    <source>
        <dbReference type="ARBA" id="ARBA00010897"/>
    </source>
</evidence>
<evidence type="ECO:0000256" key="8">
    <source>
        <dbReference type="ARBA" id="ARBA00048668"/>
    </source>
</evidence>
<evidence type="ECO:0000259" key="11">
    <source>
        <dbReference type="Pfam" id="PF17956"/>
    </source>
</evidence>
<evidence type="ECO:0000256" key="5">
    <source>
        <dbReference type="ARBA" id="ARBA00022598"/>
    </source>
</evidence>
<dbReference type="Pfam" id="PF17767">
    <property type="entry name" value="NAPRTase_N"/>
    <property type="match status" value="1"/>
</dbReference>
<dbReference type="GO" id="GO:0005829">
    <property type="term" value="C:cytosol"/>
    <property type="evidence" value="ECO:0007669"/>
    <property type="project" value="TreeGrafter"/>
</dbReference>